<dbReference type="AlphaFoldDB" id="A0A9X7HLS8"/>
<dbReference type="EMBL" id="NUUR01000052">
    <property type="protein sequence ID" value="PHG81356.1"/>
    <property type="molecule type" value="Genomic_DNA"/>
</dbReference>
<dbReference type="Proteomes" id="UP000225135">
    <property type="component" value="Unassembled WGS sequence"/>
</dbReference>
<name>A0A9X7HLS8_BACCE</name>
<organism evidence="1 2">
    <name type="scientific">Bacillus cereus</name>
    <dbReference type="NCBI Taxonomy" id="1396"/>
    <lineage>
        <taxon>Bacteria</taxon>
        <taxon>Bacillati</taxon>
        <taxon>Bacillota</taxon>
        <taxon>Bacilli</taxon>
        <taxon>Bacillales</taxon>
        <taxon>Bacillaceae</taxon>
        <taxon>Bacillus</taxon>
        <taxon>Bacillus cereus group</taxon>
    </lineage>
</organism>
<evidence type="ECO:0000313" key="1">
    <source>
        <dbReference type="EMBL" id="PHG81356.1"/>
    </source>
</evidence>
<accession>A0A9X7HLS8</accession>
<comment type="caution">
    <text evidence="1">The sequence shown here is derived from an EMBL/GenBank/DDBJ whole genome shotgun (WGS) entry which is preliminary data.</text>
</comment>
<proteinExistence type="predicted"/>
<sequence length="74" mass="8476">MISSYSVRPLEKDIKDVIEALARKQIRANQQQEDDSKAAIFLIIISLHEIPFLRTIRYINKNLIKYLGISSSSA</sequence>
<reference evidence="1 2" key="1">
    <citation type="submission" date="2017-09" db="EMBL/GenBank/DDBJ databases">
        <title>Large-scale bioinformatics analysis of Bacillus genomes uncovers conserved roles of natural products in bacterial physiology.</title>
        <authorList>
            <consortium name="Agbiome Team Llc"/>
            <person name="Bleich R.M."/>
            <person name="Grubbs K.J."/>
            <person name="Santa Maria K.C."/>
            <person name="Allen S.E."/>
            <person name="Farag S."/>
            <person name="Shank E.A."/>
            <person name="Bowers A."/>
        </authorList>
    </citation>
    <scope>NUCLEOTIDE SEQUENCE [LARGE SCALE GENOMIC DNA]</scope>
    <source>
        <strain evidence="1 2">AFS029792</strain>
    </source>
</reference>
<gene>
    <name evidence="1" type="ORF">COI69_17925</name>
</gene>
<protein>
    <submittedName>
        <fullName evidence="1">Uncharacterized protein</fullName>
    </submittedName>
</protein>
<evidence type="ECO:0000313" key="2">
    <source>
        <dbReference type="Proteomes" id="UP000225135"/>
    </source>
</evidence>